<evidence type="ECO:0000256" key="2">
    <source>
        <dbReference type="ARBA" id="ARBA00023125"/>
    </source>
</evidence>
<dbReference type="GO" id="GO:0003700">
    <property type="term" value="F:DNA-binding transcription factor activity"/>
    <property type="evidence" value="ECO:0007669"/>
    <property type="project" value="TreeGrafter"/>
</dbReference>
<dbReference type="EMBL" id="FXWL01000002">
    <property type="protein sequence ID" value="SMQ76166.1"/>
    <property type="molecule type" value="Genomic_DNA"/>
</dbReference>
<organism evidence="6 7">
    <name type="scientific">Sphingopyxis terrae subsp. ummariensis</name>
    <dbReference type="NCBI Taxonomy" id="429001"/>
    <lineage>
        <taxon>Bacteria</taxon>
        <taxon>Pseudomonadati</taxon>
        <taxon>Pseudomonadota</taxon>
        <taxon>Alphaproteobacteria</taxon>
        <taxon>Sphingomonadales</taxon>
        <taxon>Sphingomonadaceae</taxon>
        <taxon>Sphingopyxis</taxon>
    </lineage>
</organism>
<keyword evidence="3" id="KW-0804">Transcription</keyword>
<dbReference type="GO" id="GO:0003677">
    <property type="term" value="F:DNA binding"/>
    <property type="evidence" value="ECO:0007669"/>
    <property type="project" value="UniProtKB-KW"/>
</dbReference>
<protein>
    <submittedName>
        <fullName evidence="6">Transcriptional regulator, IclR family</fullName>
    </submittedName>
</protein>
<dbReference type="SMART" id="SM00346">
    <property type="entry name" value="HTH_ICLR"/>
    <property type="match status" value="1"/>
</dbReference>
<keyword evidence="1" id="KW-0805">Transcription regulation</keyword>
<gene>
    <name evidence="6" type="ORF">SAMN06295984_1611</name>
</gene>
<dbReference type="GO" id="GO:0045892">
    <property type="term" value="P:negative regulation of DNA-templated transcription"/>
    <property type="evidence" value="ECO:0007669"/>
    <property type="project" value="TreeGrafter"/>
</dbReference>
<dbReference type="InterPro" id="IPR014757">
    <property type="entry name" value="Tscrpt_reg_IclR_C"/>
</dbReference>
<evidence type="ECO:0000256" key="1">
    <source>
        <dbReference type="ARBA" id="ARBA00023015"/>
    </source>
</evidence>
<dbReference type="PROSITE" id="PS51078">
    <property type="entry name" value="ICLR_ED"/>
    <property type="match status" value="1"/>
</dbReference>
<evidence type="ECO:0000259" key="5">
    <source>
        <dbReference type="PROSITE" id="PS51078"/>
    </source>
</evidence>
<dbReference type="InterPro" id="IPR036390">
    <property type="entry name" value="WH_DNA-bd_sf"/>
</dbReference>
<dbReference type="RefSeq" id="WP_086456718.1">
    <property type="nucleotide sequence ID" value="NZ_FXWL01000002.1"/>
</dbReference>
<dbReference type="Proteomes" id="UP000194469">
    <property type="component" value="Unassembled WGS sequence"/>
</dbReference>
<dbReference type="AlphaFoldDB" id="A0A1Y6FPH5"/>
<dbReference type="SUPFAM" id="SSF55781">
    <property type="entry name" value="GAF domain-like"/>
    <property type="match status" value="1"/>
</dbReference>
<dbReference type="SUPFAM" id="SSF46785">
    <property type="entry name" value="Winged helix' DNA-binding domain"/>
    <property type="match status" value="1"/>
</dbReference>
<dbReference type="Pfam" id="PF01614">
    <property type="entry name" value="IclR_C"/>
    <property type="match status" value="1"/>
</dbReference>
<accession>A0A1Y6FPH5</accession>
<dbReference type="PANTHER" id="PTHR30136:SF7">
    <property type="entry name" value="HTH-TYPE TRANSCRIPTIONAL REGULATOR KDGR-RELATED"/>
    <property type="match status" value="1"/>
</dbReference>
<name>A0A1Y6FPH5_9SPHN</name>
<dbReference type="GeneID" id="303002477"/>
<dbReference type="InterPro" id="IPR005471">
    <property type="entry name" value="Tscrpt_reg_IclR_N"/>
</dbReference>
<evidence type="ECO:0000256" key="3">
    <source>
        <dbReference type="ARBA" id="ARBA00023163"/>
    </source>
</evidence>
<proteinExistence type="predicted"/>
<feature type="domain" description="IclR-ED" evidence="5">
    <location>
        <begin position="78"/>
        <end position="254"/>
    </location>
</feature>
<keyword evidence="2" id="KW-0238">DNA-binding</keyword>
<evidence type="ECO:0000259" key="4">
    <source>
        <dbReference type="PROSITE" id="PS51077"/>
    </source>
</evidence>
<feature type="domain" description="HTH iclR-type" evidence="4">
    <location>
        <begin position="15"/>
        <end position="77"/>
    </location>
</feature>
<dbReference type="InterPro" id="IPR029016">
    <property type="entry name" value="GAF-like_dom_sf"/>
</dbReference>
<dbReference type="InterPro" id="IPR050707">
    <property type="entry name" value="HTH_MetabolicPath_Reg"/>
</dbReference>
<dbReference type="Gene3D" id="1.10.10.10">
    <property type="entry name" value="Winged helix-like DNA-binding domain superfamily/Winged helix DNA-binding domain"/>
    <property type="match status" value="1"/>
</dbReference>
<dbReference type="Gene3D" id="3.30.450.40">
    <property type="match status" value="1"/>
</dbReference>
<dbReference type="PROSITE" id="PS51077">
    <property type="entry name" value="HTH_ICLR"/>
    <property type="match status" value="1"/>
</dbReference>
<dbReference type="InterPro" id="IPR036388">
    <property type="entry name" value="WH-like_DNA-bd_sf"/>
</dbReference>
<evidence type="ECO:0000313" key="6">
    <source>
        <dbReference type="EMBL" id="SMQ76166.1"/>
    </source>
</evidence>
<keyword evidence="7" id="KW-1185">Reference proteome</keyword>
<dbReference type="Pfam" id="PF09339">
    <property type="entry name" value="HTH_IclR"/>
    <property type="match status" value="1"/>
</dbReference>
<dbReference type="PANTHER" id="PTHR30136">
    <property type="entry name" value="HELIX-TURN-HELIX TRANSCRIPTIONAL REGULATOR, ICLR FAMILY"/>
    <property type="match status" value="1"/>
</dbReference>
<sequence length="254" mass="27636">MGREKTAEKGKSYHAPALEKGLDILELLSGATRPMGLSEISQEVGRSKSEIFRMLHVLERRHYLERAPGTDHYLLTNHLFLLGMERPPLKGLLEVALPMMHELSDATEQSCHLVVPSEESMVVIARIDPPGDLGLVVRIGHRRPILAATSGLVLTAFQLPDVRKRWIADYGDALPAKERKSIEARLDAIAVDGFAAINSAVVPGVTDISAPVMQSGMAIAALTIPFMNRVGVPMSQPQAAAMAREKAEAIAQRI</sequence>
<evidence type="ECO:0000313" key="7">
    <source>
        <dbReference type="Proteomes" id="UP000194469"/>
    </source>
</evidence>
<reference evidence="7" key="1">
    <citation type="submission" date="2017-04" db="EMBL/GenBank/DDBJ databases">
        <authorList>
            <person name="Varghese N."/>
            <person name="Submissions S."/>
        </authorList>
    </citation>
    <scope>NUCLEOTIDE SEQUENCE [LARGE SCALE GENOMIC DNA]</scope>
    <source>
        <strain evidence="7">UI2</strain>
    </source>
</reference>